<protein>
    <submittedName>
        <fullName evidence="1">Uncharacterized protein</fullName>
    </submittedName>
</protein>
<name>A0ABQ9ZY49_9CRUS</name>
<proteinExistence type="predicted"/>
<organism evidence="1 2">
    <name type="scientific">Daphnia magna</name>
    <dbReference type="NCBI Taxonomy" id="35525"/>
    <lineage>
        <taxon>Eukaryota</taxon>
        <taxon>Metazoa</taxon>
        <taxon>Ecdysozoa</taxon>
        <taxon>Arthropoda</taxon>
        <taxon>Crustacea</taxon>
        <taxon>Branchiopoda</taxon>
        <taxon>Diplostraca</taxon>
        <taxon>Cladocera</taxon>
        <taxon>Anomopoda</taxon>
        <taxon>Daphniidae</taxon>
        <taxon>Daphnia</taxon>
    </lineage>
</organism>
<evidence type="ECO:0000313" key="1">
    <source>
        <dbReference type="EMBL" id="KAK4017823.1"/>
    </source>
</evidence>
<evidence type="ECO:0000313" key="2">
    <source>
        <dbReference type="Proteomes" id="UP001234178"/>
    </source>
</evidence>
<comment type="caution">
    <text evidence="1">The sequence shown here is derived from an EMBL/GenBank/DDBJ whole genome shotgun (WGS) entry which is preliminary data.</text>
</comment>
<gene>
    <name evidence="1" type="ORF">OUZ56_033669</name>
</gene>
<dbReference type="EMBL" id="JAOYFB010000024">
    <property type="protein sequence ID" value="KAK4017823.1"/>
    <property type="molecule type" value="Genomic_DNA"/>
</dbReference>
<reference evidence="1 2" key="1">
    <citation type="journal article" date="2023" name="Nucleic Acids Res.">
        <title>The hologenome of Daphnia magna reveals possible DNA methylation and microbiome-mediated evolution of the host genome.</title>
        <authorList>
            <person name="Chaturvedi A."/>
            <person name="Li X."/>
            <person name="Dhandapani V."/>
            <person name="Marshall H."/>
            <person name="Kissane S."/>
            <person name="Cuenca-Cambronero M."/>
            <person name="Asole G."/>
            <person name="Calvet F."/>
            <person name="Ruiz-Romero M."/>
            <person name="Marangio P."/>
            <person name="Guigo R."/>
            <person name="Rago D."/>
            <person name="Mirbahai L."/>
            <person name="Eastwood N."/>
            <person name="Colbourne J.K."/>
            <person name="Zhou J."/>
            <person name="Mallon E."/>
            <person name="Orsini L."/>
        </authorList>
    </citation>
    <scope>NUCLEOTIDE SEQUENCE [LARGE SCALE GENOMIC DNA]</scope>
    <source>
        <strain evidence="1">LRV0_1</strain>
    </source>
</reference>
<dbReference type="Proteomes" id="UP001234178">
    <property type="component" value="Unassembled WGS sequence"/>
</dbReference>
<sequence>MLGWGVFSASASCSRMLHTPGVCEKNGLVQTVRIGIFSTTHQTSATKIEFTLLSLACLVSSTKVAVSSKKIAVERHKLLLDAYGKEVLKTTSGKRVYFYPTSKCSILTRKSPRKKSDTVDVTIATVAVQPKADASSTVPKKLAVKEDWTTLKMKIKAASTHKENFAMSDKEGKIAVEKELVSGRDAVEPTDSIFKDIIIEELKKVLRDNSFHIVGNSRRLSSFEVWTPSSPQLANAQRVGRGFYERVFRFLLVSKTNRVLEEKVIEHYNTIASQEVEKIELCDKMESLEKEQPIVVEKGIMLTV</sequence>
<accession>A0ABQ9ZY49</accession>
<keyword evidence="2" id="KW-1185">Reference proteome</keyword>